<accession>A0A6A5H9E5</accession>
<proteinExistence type="predicted"/>
<name>A0A6A5H9E5_CAERE</name>
<dbReference type="GeneID" id="9822628"/>
<organism evidence="1 2">
    <name type="scientific">Caenorhabditis remanei</name>
    <name type="common">Caenorhabditis vulgaris</name>
    <dbReference type="NCBI Taxonomy" id="31234"/>
    <lineage>
        <taxon>Eukaryota</taxon>
        <taxon>Metazoa</taxon>
        <taxon>Ecdysozoa</taxon>
        <taxon>Nematoda</taxon>
        <taxon>Chromadorea</taxon>
        <taxon>Rhabditida</taxon>
        <taxon>Rhabditina</taxon>
        <taxon>Rhabditomorpha</taxon>
        <taxon>Rhabditoidea</taxon>
        <taxon>Rhabditidae</taxon>
        <taxon>Peloderinae</taxon>
        <taxon>Caenorhabditis</taxon>
    </lineage>
</organism>
<dbReference type="AlphaFoldDB" id="A0A6A5H9E5"/>
<dbReference type="RefSeq" id="XP_003093293.2">
    <property type="nucleotide sequence ID" value="XM_003093245.2"/>
</dbReference>
<dbReference type="EMBL" id="WUAV01000002">
    <property type="protein sequence ID" value="KAF1764358.1"/>
    <property type="molecule type" value="Genomic_DNA"/>
</dbReference>
<protein>
    <recommendedName>
        <fullName evidence="3">DUF38 domain-containing protein</fullName>
    </recommendedName>
</protein>
<gene>
    <name evidence="1" type="ORF">GCK72_004305</name>
</gene>
<dbReference type="CTD" id="9822628"/>
<sequence length="437" mass="50822">MTTRPKPLFYGTAKCVALYMNPNVRLQLFFRCPMFQTVHRNQTLRIRDLIVRPDKFEIDGTIYKLGVITQYTNKLTPTFLYLRNNEGGLQTDVDVYGLPINTTGNMRDDKEEIEILQREIKRLEENQRKLGFYDNFIQILFEIEEAQSKIDVLQMRIYKSPSSCRNHLRLTVITGENYKKELVAYEKPFKLAREYLERRIFCNGYIQVRNLQIGEDFKKHDLLDGIPLEPLFRKDPQGDLVKPLLSIREGCLEVEMLKVTKNLTNALTSLRTVLSAAVPLKHLRTVNQSFPDDPIIKTSQLVSMVGKLPFYVLSRSPNNRTHIDSYTDFPSLSFTDVVNEWMESDMSVGTYYSMGIHAAPFLEGLFNLFRKLPGAETAENKETRSTRFPECVIIPMKNNTELNVYCNEPNNEEKEYCSTEFILKMKWQPKGYARVVK</sequence>
<evidence type="ECO:0000313" key="1">
    <source>
        <dbReference type="EMBL" id="KAF1764358.1"/>
    </source>
</evidence>
<evidence type="ECO:0008006" key="3">
    <source>
        <dbReference type="Google" id="ProtNLM"/>
    </source>
</evidence>
<dbReference type="KEGG" id="crq:GCK72_004305"/>
<dbReference type="InterPro" id="IPR021942">
    <property type="entry name" value="DUF3557"/>
</dbReference>
<dbReference type="PANTHER" id="PTHR31379:SF1">
    <property type="entry name" value="F-BOX C PROTEIN-RELATED"/>
    <property type="match status" value="1"/>
</dbReference>
<dbReference type="PANTHER" id="PTHR31379">
    <property type="entry name" value="F-BOX C PROTEIN-RELATED-RELATED"/>
    <property type="match status" value="1"/>
</dbReference>
<reference evidence="1 2" key="1">
    <citation type="submission" date="2019-12" db="EMBL/GenBank/DDBJ databases">
        <title>Chromosome-level assembly of the Caenorhabditis remanei genome.</title>
        <authorList>
            <person name="Teterina A.A."/>
            <person name="Willis J.H."/>
            <person name="Phillips P.C."/>
        </authorList>
    </citation>
    <scope>NUCLEOTIDE SEQUENCE [LARGE SCALE GENOMIC DNA]</scope>
    <source>
        <strain evidence="1 2">PX506</strain>
        <tissue evidence="1">Whole organism</tissue>
    </source>
</reference>
<dbReference type="Proteomes" id="UP000483820">
    <property type="component" value="Chromosome II"/>
</dbReference>
<dbReference type="Pfam" id="PF12078">
    <property type="entry name" value="DUF3557"/>
    <property type="match status" value="1"/>
</dbReference>
<evidence type="ECO:0000313" key="2">
    <source>
        <dbReference type="Proteomes" id="UP000483820"/>
    </source>
</evidence>
<comment type="caution">
    <text evidence="1">The sequence shown here is derived from an EMBL/GenBank/DDBJ whole genome shotgun (WGS) entry which is preliminary data.</text>
</comment>